<gene>
    <name evidence="2" type="ORF">H257_18643</name>
</gene>
<dbReference type="GeneID" id="20820639"/>
<dbReference type="InterPro" id="IPR053010">
    <property type="entry name" value="SET_SmydA-8"/>
</dbReference>
<dbReference type="SUPFAM" id="SSF82199">
    <property type="entry name" value="SET domain"/>
    <property type="match status" value="1"/>
</dbReference>
<protein>
    <submittedName>
        <fullName evidence="2">Uncharacterized protein</fullName>
    </submittedName>
</protein>
<feature type="compositionally biased region" description="Acidic residues" evidence="1">
    <location>
        <begin position="60"/>
        <end position="74"/>
    </location>
</feature>
<dbReference type="STRING" id="112090.W4FC36"/>
<evidence type="ECO:0000256" key="1">
    <source>
        <dbReference type="SAM" id="MobiDB-lite"/>
    </source>
</evidence>
<sequence>MMSHVASFREAPVSQDVTQPIRATMALAAGQPIFQEVALVSSTFGDSMDANCCDHHHDVELDEPQNEPLNDDEGERGHRHHPRPAIVLDDDDVDAMSPAVLDAFDALMSHCNNVPVLSMVDVRKNLFKLLRLHELDPSHESLLLLHTLPIDTDDLAAYATAATSLRAAFAAVVPSTLSDDDVAHFIGVLNHKYCHALNEIEGSGVFVFSSVLTHSCVPNCNLTVTGTTMWVTAITAIDAGQILTVDAADLFYRPAHERRQFLAVDKISCQCDLCGLRAPDLARAFKCVNCPEGIVHPTGNNFTCVNCLAEWSTSQIQAAEAQESSVVEELDVVTLADLDSFIATSLLHPFHYIFFWALDDLHAMCVDSNVPDTDLAKIYRRLLECLNYTLPYPHDEKVQHYDHLAQTLVAIGDIPGAAAAYEAAYTVSCLCSGRDYDESQLYHRLMSDTPTTKEDLLRVYKHGGELE</sequence>
<proteinExistence type="predicted"/>
<name>W4FC36_APHAT</name>
<dbReference type="OrthoDB" id="65122at2759"/>
<dbReference type="PANTHER" id="PTHR46455:SF5">
    <property type="entry name" value="SET AND MYND DOMAIN CONTAINING, ARTHROPOD-SPECIFIC, MEMBER 4, ISOFORM A"/>
    <property type="match status" value="1"/>
</dbReference>
<dbReference type="VEuPathDB" id="FungiDB:H257_18643"/>
<dbReference type="PANTHER" id="PTHR46455">
    <property type="entry name" value="SET AND MYND DOMAIN CONTAINING, ARTHROPOD-SPECIFIC, MEMBER 4, ISOFORM A"/>
    <property type="match status" value="1"/>
</dbReference>
<dbReference type="RefSeq" id="XP_009846040.1">
    <property type="nucleotide sequence ID" value="XM_009847738.1"/>
</dbReference>
<feature type="region of interest" description="Disordered" evidence="1">
    <location>
        <begin position="58"/>
        <end position="85"/>
    </location>
</feature>
<dbReference type="Gene3D" id="2.170.270.10">
    <property type="entry name" value="SET domain"/>
    <property type="match status" value="1"/>
</dbReference>
<dbReference type="InterPro" id="IPR046341">
    <property type="entry name" value="SET_dom_sf"/>
</dbReference>
<organism evidence="2">
    <name type="scientific">Aphanomyces astaci</name>
    <name type="common">Crayfish plague agent</name>
    <dbReference type="NCBI Taxonomy" id="112090"/>
    <lineage>
        <taxon>Eukaryota</taxon>
        <taxon>Sar</taxon>
        <taxon>Stramenopiles</taxon>
        <taxon>Oomycota</taxon>
        <taxon>Saprolegniomycetes</taxon>
        <taxon>Saprolegniales</taxon>
        <taxon>Verrucalvaceae</taxon>
        <taxon>Aphanomyces</taxon>
    </lineage>
</organism>
<dbReference type="EMBL" id="KI913304">
    <property type="protein sequence ID" value="ETV64479.1"/>
    <property type="molecule type" value="Genomic_DNA"/>
</dbReference>
<dbReference type="Gene3D" id="1.25.40.10">
    <property type="entry name" value="Tetratricopeptide repeat domain"/>
    <property type="match status" value="1"/>
</dbReference>
<dbReference type="AlphaFoldDB" id="W4FC36"/>
<evidence type="ECO:0000313" key="2">
    <source>
        <dbReference type="EMBL" id="ETV64479.1"/>
    </source>
</evidence>
<reference evidence="2" key="1">
    <citation type="submission" date="2013-12" db="EMBL/GenBank/DDBJ databases">
        <title>The Genome Sequence of Aphanomyces astaci APO3.</title>
        <authorList>
            <consortium name="The Broad Institute Genomics Platform"/>
            <person name="Russ C."/>
            <person name="Tyler B."/>
            <person name="van West P."/>
            <person name="Dieguez-Uribeondo J."/>
            <person name="Young S.K."/>
            <person name="Zeng Q."/>
            <person name="Gargeya S."/>
            <person name="Fitzgerald M."/>
            <person name="Abouelleil A."/>
            <person name="Alvarado L."/>
            <person name="Chapman S.B."/>
            <person name="Gainer-Dewar J."/>
            <person name="Goldberg J."/>
            <person name="Griggs A."/>
            <person name="Gujja S."/>
            <person name="Hansen M."/>
            <person name="Howarth C."/>
            <person name="Imamovic A."/>
            <person name="Ireland A."/>
            <person name="Larimer J."/>
            <person name="McCowan C."/>
            <person name="Murphy C."/>
            <person name="Pearson M."/>
            <person name="Poon T.W."/>
            <person name="Priest M."/>
            <person name="Roberts A."/>
            <person name="Saif S."/>
            <person name="Shea T."/>
            <person name="Sykes S."/>
            <person name="Wortman J."/>
            <person name="Nusbaum C."/>
            <person name="Birren B."/>
        </authorList>
    </citation>
    <scope>NUCLEOTIDE SEQUENCE [LARGE SCALE GENOMIC DNA]</scope>
    <source>
        <strain evidence="2">APO3</strain>
    </source>
</reference>
<accession>W4FC36</accession>
<dbReference type="InterPro" id="IPR011990">
    <property type="entry name" value="TPR-like_helical_dom_sf"/>
</dbReference>